<dbReference type="OrthoDB" id="411646at2759"/>
<feature type="region of interest" description="Disordered" evidence="1">
    <location>
        <begin position="76"/>
        <end position="145"/>
    </location>
</feature>
<feature type="region of interest" description="Disordered" evidence="1">
    <location>
        <begin position="186"/>
        <end position="253"/>
    </location>
</feature>
<feature type="compositionally biased region" description="Polar residues" evidence="1">
    <location>
        <begin position="127"/>
        <end position="142"/>
    </location>
</feature>
<feature type="non-terminal residue" evidence="2">
    <location>
        <position position="1"/>
    </location>
</feature>
<proteinExistence type="predicted"/>
<evidence type="ECO:0000256" key="1">
    <source>
        <dbReference type="SAM" id="MobiDB-lite"/>
    </source>
</evidence>
<reference evidence="2" key="1">
    <citation type="journal article" date="2020" name="Fungal Divers.">
        <title>Resolving the Mortierellaceae phylogeny through synthesis of multi-gene phylogenetics and phylogenomics.</title>
        <authorList>
            <person name="Vandepol N."/>
            <person name="Liber J."/>
            <person name="Desiro A."/>
            <person name="Na H."/>
            <person name="Kennedy M."/>
            <person name="Barry K."/>
            <person name="Grigoriev I.V."/>
            <person name="Miller A.N."/>
            <person name="O'Donnell K."/>
            <person name="Stajich J.E."/>
            <person name="Bonito G."/>
        </authorList>
    </citation>
    <scope>NUCLEOTIDE SEQUENCE</scope>
    <source>
        <strain evidence="2">KOD1015</strain>
    </source>
</reference>
<dbReference type="Proteomes" id="UP000780801">
    <property type="component" value="Unassembled WGS sequence"/>
</dbReference>
<keyword evidence="3" id="KW-1185">Reference proteome</keyword>
<feature type="compositionally biased region" description="Low complexity" evidence="1">
    <location>
        <begin position="188"/>
        <end position="205"/>
    </location>
</feature>
<feature type="compositionally biased region" description="Low complexity" evidence="1">
    <location>
        <begin position="234"/>
        <end position="250"/>
    </location>
</feature>
<comment type="caution">
    <text evidence="2">The sequence shown here is derived from an EMBL/GenBank/DDBJ whole genome shotgun (WGS) entry which is preliminary data.</text>
</comment>
<accession>A0A9P6FXG7</accession>
<sequence>KDIPHARSKSASAFAGQGANNNDNDNDNNNNNDDDVSSSPMVGLGLDGAYASKDSSSQHLAQFVTPVTGPSFFDITSSSQSLASPSNSKKSSSGYTTRTPGRRSKRTPAHSFSSTITNGPSTPRRVSCTNTDTASQNSSSYLDEQDVELDENSFYLHLQKMQERYRAQQEPGWLRTQHAILQAKHRLPGSGSSPSYATSSHSHSAMDFKSTSGYGGSSRKPGGAAHPFFSRIQSSTSSSPTSSDYGSSPSFHTGAYSQHRPAYGSWGSSTQHRHQPVQPFNCFQPGNVVCVPRERSLGGLIFHKSFVETHILTPSPYYRGQYETLNHKVVEIDKDHVREISGKYQ</sequence>
<feature type="compositionally biased region" description="Polar residues" evidence="1">
    <location>
        <begin position="110"/>
        <end position="121"/>
    </location>
</feature>
<name>A0A9P6FXG7_9FUNG</name>
<feature type="compositionally biased region" description="Low complexity" evidence="1">
    <location>
        <begin position="20"/>
        <end position="31"/>
    </location>
</feature>
<gene>
    <name evidence="2" type="ORF">BGW38_009533</name>
</gene>
<dbReference type="AlphaFoldDB" id="A0A9P6FXG7"/>
<feature type="region of interest" description="Disordered" evidence="1">
    <location>
        <begin position="1"/>
        <end position="55"/>
    </location>
</feature>
<evidence type="ECO:0000313" key="2">
    <source>
        <dbReference type="EMBL" id="KAF9583408.1"/>
    </source>
</evidence>
<feature type="compositionally biased region" description="Low complexity" evidence="1">
    <location>
        <begin position="77"/>
        <end position="93"/>
    </location>
</feature>
<organism evidence="2 3">
    <name type="scientific">Lunasporangiospora selenospora</name>
    <dbReference type="NCBI Taxonomy" id="979761"/>
    <lineage>
        <taxon>Eukaryota</taxon>
        <taxon>Fungi</taxon>
        <taxon>Fungi incertae sedis</taxon>
        <taxon>Mucoromycota</taxon>
        <taxon>Mortierellomycotina</taxon>
        <taxon>Mortierellomycetes</taxon>
        <taxon>Mortierellales</taxon>
        <taxon>Mortierellaceae</taxon>
        <taxon>Lunasporangiospora</taxon>
    </lineage>
</organism>
<protein>
    <submittedName>
        <fullName evidence="2">Uncharacterized protein</fullName>
    </submittedName>
</protein>
<evidence type="ECO:0000313" key="3">
    <source>
        <dbReference type="Proteomes" id="UP000780801"/>
    </source>
</evidence>
<dbReference type="EMBL" id="JAABOA010000707">
    <property type="protein sequence ID" value="KAF9583408.1"/>
    <property type="molecule type" value="Genomic_DNA"/>
</dbReference>